<evidence type="ECO:0000313" key="5">
    <source>
        <dbReference type="Proteomes" id="UP000027186"/>
    </source>
</evidence>
<gene>
    <name evidence="4" type="ORF">ABAZ39_13975</name>
</gene>
<dbReference type="EMBL" id="CP007793">
    <property type="protein sequence ID" value="AIB13067.1"/>
    <property type="molecule type" value="Genomic_DNA"/>
</dbReference>
<name>A0A060DJH2_9PROT</name>
<feature type="compositionally biased region" description="Polar residues" evidence="1">
    <location>
        <begin position="443"/>
        <end position="453"/>
    </location>
</feature>
<protein>
    <submittedName>
        <fullName evidence="4">Sorbosone dehydrogenase</fullName>
    </submittedName>
</protein>
<dbReference type="InterPro" id="IPR054539">
    <property type="entry name" value="Beta-prop_PDH"/>
</dbReference>
<reference evidence="4 5" key="1">
    <citation type="journal article" date="2014" name="Genome Announc.">
        <title>Complete Genome Sequence of the Model Rhizosphere Strain Azospirillum brasilense Az39, Successfully Applied in Agriculture.</title>
        <authorList>
            <person name="Rivera D."/>
            <person name="Revale S."/>
            <person name="Molina R."/>
            <person name="Gualpa J."/>
            <person name="Puente M."/>
            <person name="Maroniche G."/>
            <person name="Paris G."/>
            <person name="Baker D."/>
            <person name="Clavijo B."/>
            <person name="McLay K."/>
            <person name="Spaepen S."/>
            <person name="Perticari A."/>
            <person name="Vazquez M."/>
            <person name="Wisniewski-Dye F."/>
            <person name="Watkins C."/>
            <person name="Martinez-Abarca F."/>
            <person name="Vanderleyden J."/>
            <person name="Cassan F."/>
        </authorList>
    </citation>
    <scope>NUCLEOTIDE SEQUENCE [LARGE SCALE GENOMIC DNA]</scope>
    <source>
        <strain evidence="4 5">Az39</strain>
    </source>
</reference>
<evidence type="ECO:0000259" key="3">
    <source>
        <dbReference type="Pfam" id="PF22807"/>
    </source>
</evidence>
<keyword evidence="2" id="KW-0732">Signal</keyword>
<dbReference type="PANTHER" id="PTHR33546:SF1">
    <property type="entry name" value="LARGE, MULTIFUNCTIONAL SECRETED PROTEIN"/>
    <property type="match status" value="1"/>
</dbReference>
<evidence type="ECO:0000313" key="4">
    <source>
        <dbReference type="EMBL" id="AIB13067.1"/>
    </source>
</evidence>
<organism evidence="4 5">
    <name type="scientific">Azospirillum argentinense</name>
    <dbReference type="NCBI Taxonomy" id="2970906"/>
    <lineage>
        <taxon>Bacteria</taxon>
        <taxon>Pseudomonadati</taxon>
        <taxon>Pseudomonadota</taxon>
        <taxon>Alphaproteobacteria</taxon>
        <taxon>Rhodospirillales</taxon>
        <taxon>Azospirillaceae</taxon>
        <taxon>Azospirillum</taxon>
    </lineage>
</organism>
<feature type="chain" id="PRO_5001582936" evidence="2">
    <location>
        <begin position="21"/>
        <end position="453"/>
    </location>
</feature>
<feature type="domain" description="Pyrroloquinoline quinone-dependent pyranose dehydrogenase beta-propeller" evidence="3">
    <location>
        <begin position="137"/>
        <end position="426"/>
    </location>
</feature>
<proteinExistence type="predicted"/>
<feature type="signal peptide" evidence="2">
    <location>
        <begin position="1"/>
        <end position="20"/>
    </location>
</feature>
<evidence type="ECO:0000256" key="2">
    <source>
        <dbReference type="SAM" id="SignalP"/>
    </source>
</evidence>
<dbReference type="Pfam" id="PF22807">
    <property type="entry name" value="TrAA12"/>
    <property type="match status" value="1"/>
</dbReference>
<dbReference type="PANTHER" id="PTHR33546">
    <property type="entry name" value="LARGE, MULTIFUNCTIONAL SECRETED PROTEIN-RELATED"/>
    <property type="match status" value="1"/>
</dbReference>
<dbReference type="Gene3D" id="2.120.10.30">
    <property type="entry name" value="TolB, C-terminal domain"/>
    <property type="match status" value="1"/>
</dbReference>
<feature type="region of interest" description="Disordered" evidence="1">
    <location>
        <begin position="430"/>
        <end position="453"/>
    </location>
</feature>
<dbReference type="InterPro" id="IPR011041">
    <property type="entry name" value="Quinoprot_gluc/sorb_DH_b-prop"/>
</dbReference>
<dbReference type="AlphaFoldDB" id="A0A060DJH2"/>
<accession>A0A060DJH2</accession>
<dbReference type="PROSITE" id="PS51257">
    <property type="entry name" value="PROKAR_LIPOPROTEIN"/>
    <property type="match status" value="1"/>
</dbReference>
<dbReference type="InterPro" id="IPR011042">
    <property type="entry name" value="6-blade_b-propeller_TolB-like"/>
</dbReference>
<sequence length="453" mass="48049">MTRSSLLAAAALVALLTACDDNNPSQPVYGANPPLPEQQYGLLPSMKIANPASWGDRKPTVPEGFTVTAIATDLGIPRQTLVLPNGDILVAEGRGGSAPPLRPKDFIAGIIKAKGTTSVPSGNRITLLRDADGDGKYEERTVFADQLNAPYGLAFVNGQIYVANQDALVRFPYREGQTRAEGPPEKVADLPSYINHHWTKSLAASPDGRFLYVGIGSNSNITERGMPAEADRAMVWEIDAQTGAHRPYATGLRNPTALAIQPGTGTLWAVVNERDELGPNLVPDYLTSVREGAFYGWPYSYWGQNVDPRAQPQKPELVAAAIKPDYALGSHVAALGVAFSSPVMGERFADGVFVGEHGSWNRSVPSGYKVIFVPFRDGAPAGDPVEVVTGFMGEDGHTYGRPVGVTVDPKGALIIADDLSNTVWRVAVTDRSPSAEGPADLGSATTDGNGSSN</sequence>
<evidence type="ECO:0000256" key="1">
    <source>
        <dbReference type="SAM" id="MobiDB-lite"/>
    </source>
</evidence>
<dbReference type="RefSeq" id="WP_038530156.1">
    <property type="nucleotide sequence ID" value="NZ_CP007793.1"/>
</dbReference>
<dbReference type="Proteomes" id="UP000027186">
    <property type="component" value="Chromosome"/>
</dbReference>
<dbReference type="KEGG" id="abq:ABAZ39_13975"/>
<dbReference type="SUPFAM" id="SSF50952">
    <property type="entry name" value="Soluble quinoprotein glucose dehydrogenase"/>
    <property type="match status" value="1"/>
</dbReference>